<dbReference type="InterPro" id="IPR018535">
    <property type="entry name" value="DUF1996"/>
</dbReference>
<feature type="chain" id="PRO_5041338260" evidence="1">
    <location>
        <begin position="17"/>
        <end position="339"/>
    </location>
</feature>
<keyword evidence="4" id="KW-1185">Reference proteome</keyword>
<evidence type="ECO:0000313" key="4">
    <source>
        <dbReference type="Proteomes" id="UP001174694"/>
    </source>
</evidence>
<feature type="domain" description="DUF1996" evidence="2">
    <location>
        <begin position="31"/>
        <end position="277"/>
    </location>
</feature>
<comment type="caution">
    <text evidence="3">The sequence shown here is derived from an EMBL/GenBank/DDBJ whole genome shotgun (WGS) entry which is preliminary data.</text>
</comment>
<evidence type="ECO:0000313" key="3">
    <source>
        <dbReference type="EMBL" id="KAJ9145132.1"/>
    </source>
</evidence>
<organism evidence="3 4">
    <name type="scientific">Pleurostoma richardsiae</name>
    <dbReference type="NCBI Taxonomy" id="41990"/>
    <lineage>
        <taxon>Eukaryota</taxon>
        <taxon>Fungi</taxon>
        <taxon>Dikarya</taxon>
        <taxon>Ascomycota</taxon>
        <taxon>Pezizomycotina</taxon>
        <taxon>Sordariomycetes</taxon>
        <taxon>Sordariomycetidae</taxon>
        <taxon>Calosphaeriales</taxon>
        <taxon>Pleurostomataceae</taxon>
        <taxon>Pleurostoma</taxon>
    </lineage>
</organism>
<sequence>MKWLPLASALVAPSQAALRFGCATLSIQRLDPLVEPGKIPSAHLHQIVGGNVFNASMSGDIGAQGSCTTCTFSEDFSNYWTAVMFFKHPTNGTYKRVPIMENDALPAGIGGGMTIYYTQKDFNSNGNQKITAFKPGFRMTVGSPTTETLDGAKGHPGLRFVCLDNKDTRFPELPDFPTKPCKGGIMTVHHFPACWDGKNLDSPDHQSHMYNTEGEAFTNGGPCPSTHPFRMPQLAYETLWDTTQFSNMWPKDGSNPFVLSFNDNLGYGTHADYVFGWKDDSLQKAMDSSCMFQGCENGNPLKSQGVAQMNKCAVKAFVNEDIDGWLHQLPGYPMTGMKD</sequence>
<proteinExistence type="predicted"/>
<evidence type="ECO:0000256" key="1">
    <source>
        <dbReference type="SAM" id="SignalP"/>
    </source>
</evidence>
<protein>
    <submittedName>
        <fullName evidence="3">NAD(P)-binding Rossmann-fold containing protein</fullName>
    </submittedName>
</protein>
<dbReference type="AlphaFoldDB" id="A0AA38RDC8"/>
<gene>
    <name evidence="3" type="ORF">NKR23_g5621</name>
</gene>
<dbReference type="Pfam" id="PF09362">
    <property type="entry name" value="DUF1996"/>
    <property type="match status" value="1"/>
</dbReference>
<feature type="signal peptide" evidence="1">
    <location>
        <begin position="1"/>
        <end position="16"/>
    </location>
</feature>
<keyword evidence="1" id="KW-0732">Signal</keyword>
<dbReference type="PANTHER" id="PTHR43662:SF5">
    <property type="entry name" value="DUF1996 DOMAIN-CONTAINING PROTEIN"/>
    <property type="match status" value="1"/>
</dbReference>
<name>A0AA38RDC8_9PEZI</name>
<evidence type="ECO:0000259" key="2">
    <source>
        <dbReference type="Pfam" id="PF09362"/>
    </source>
</evidence>
<dbReference type="Proteomes" id="UP001174694">
    <property type="component" value="Unassembled WGS sequence"/>
</dbReference>
<dbReference type="EMBL" id="JANBVO010000015">
    <property type="protein sequence ID" value="KAJ9145132.1"/>
    <property type="molecule type" value="Genomic_DNA"/>
</dbReference>
<accession>A0AA38RDC8</accession>
<dbReference type="PANTHER" id="PTHR43662">
    <property type="match status" value="1"/>
</dbReference>
<reference evidence="3" key="1">
    <citation type="submission" date="2022-07" db="EMBL/GenBank/DDBJ databases">
        <title>Fungi with potential for degradation of polypropylene.</title>
        <authorList>
            <person name="Gostincar C."/>
        </authorList>
    </citation>
    <scope>NUCLEOTIDE SEQUENCE</scope>
    <source>
        <strain evidence="3">EXF-13308</strain>
    </source>
</reference>